<proteinExistence type="predicted"/>
<dbReference type="AlphaFoldDB" id="A0A7W0CAM4"/>
<comment type="caution">
    <text evidence="6">The sequence shown here is derived from an EMBL/GenBank/DDBJ whole genome shotgun (WGS) entry which is preliminary data.</text>
</comment>
<feature type="transmembrane region" description="Helical" evidence="5">
    <location>
        <begin position="47"/>
        <end position="68"/>
    </location>
</feature>
<dbReference type="InterPro" id="IPR050598">
    <property type="entry name" value="AminoAcid_Transporter"/>
</dbReference>
<sequence length="469" mass="50638">MKNAIDGNGDLLRQVGAFTATVLVVSNMVGTGIFTTSGFIMEELGDPVILILCWICGGIFALCGALCYGELGAKFPRAGGEYVFLRESFGRMMGFLSGWISLIVGFSAPIAAAAIAFSTYFYSALGLDAAWKIPITVFGFQAATLSVVNITAVAAIILFSLLHYHSVVTGGRIQNVLTIANFGLMLFFIIAGFVFGSGSVENFRGQGGLSAFSAEPFAASLIFVFFAYSGWNASAYLGGEIKEPKRNIPLSLTVGSLAVTGLYLLLNAVFVYSMPADQMAGAIDVGAKSAEFLFGKGVSRYLSIAVALGILSAVSAMIMTGPRIYYAMSRDGVFFTRLARVNPERRTPACSIVLQAAIACFMVITAAFDALLTYIGFTLSLFAMFTVIGMIRIRKIRPDLSGIYRTIGYPFTPLFFIAGHLWIIYYMIQSRPIGVVFGFATILAGILVYLGFAFKDRLKAFFPNRRLFR</sequence>
<feature type="transmembrane region" description="Helical" evidence="5">
    <location>
        <begin position="406"/>
        <end position="428"/>
    </location>
</feature>
<feature type="transmembrane region" description="Helical" evidence="5">
    <location>
        <begin position="347"/>
        <end position="368"/>
    </location>
</feature>
<evidence type="ECO:0000313" key="7">
    <source>
        <dbReference type="Proteomes" id="UP000525298"/>
    </source>
</evidence>
<evidence type="ECO:0000256" key="3">
    <source>
        <dbReference type="ARBA" id="ARBA00022989"/>
    </source>
</evidence>
<feature type="transmembrane region" description="Helical" evidence="5">
    <location>
        <begin position="20"/>
        <end position="41"/>
    </location>
</feature>
<protein>
    <submittedName>
        <fullName evidence="6">APA family basic amino acid/polyamine antiporter</fullName>
    </submittedName>
</protein>
<dbReference type="Pfam" id="PF13520">
    <property type="entry name" value="AA_permease_2"/>
    <property type="match status" value="1"/>
</dbReference>
<dbReference type="PANTHER" id="PTHR11785">
    <property type="entry name" value="AMINO ACID TRANSPORTER"/>
    <property type="match status" value="1"/>
</dbReference>
<evidence type="ECO:0000313" key="6">
    <source>
        <dbReference type="EMBL" id="MBA2882205.1"/>
    </source>
</evidence>
<dbReference type="Gene3D" id="1.20.1740.10">
    <property type="entry name" value="Amino acid/polyamine transporter I"/>
    <property type="match status" value="1"/>
</dbReference>
<feature type="transmembrane region" description="Helical" evidence="5">
    <location>
        <begin position="217"/>
        <end position="238"/>
    </location>
</feature>
<evidence type="ECO:0000256" key="2">
    <source>
        <dbReference type="ARBA" id="ARBA00022692"/>
    </source>
</evidence>
<name>A0A7W0CAM4_9BACT</name>
<organism evidence="6 7">
    <name type="scientific">Desulfosalsimonas propionicica</name>
    <dbReference type="NCBI Taxonomy" id="332175"/>
    <lineage>
        <taxon>Bacteria</taxon>
        <taxon>Pseudomonadati</taxon>
        <taxon>Thermodesulfobacteriota</taxon>
        <taxon>Desulfobacteria</taxon>
        <taxon>Desulfobacterales</taxon>
        <taxon>Desulfosalsimonadaceae</taxon>
        <taxon>Desulfosalsimonas</taxon>
    </lineage>
</organism>
<feature type="transmembrane region" description="Helical" evidence="5">
    <location>
        <begin position="176"/>
        <end position="197"/>
    </location>
</feature>
<evidence type="ECO:0000256" key="5">
    <source>
        <dbReference type="SAM" id="Phobius"/>
    </source>
</evidence>
<feature type="transmembrane region" description="Helical" evidence="5">
    <location>
        <begin position="374"/>
        <end position="394"/>
    </location>
</feature>
<feature type="transmembrane region" description="Helical" evidence="5">
    <location>
        <begin position="142"/>
        <end position="164"/>
    </location>
</feature>
<keyword evidence="4 5" id="KW-0472">Membrane</keyword>
<keyword evidence="7" id="KW-1185">Reference proteome</keyword>
<dbReference type="GO" id="GO:0015179">
    <property type="term" value="F:L-amino acid transmembrane transporter activity"/>
    <property type="evidence" value="ECO:0007669"/>
    <property type="project" value="TreeGrafter"/>
</dbReference>
<keyword evidence="3 5" id="KW-1133">Transmembrane helix</keyword>
<accession>A0A7W0CAM4</accession>
<evidence type="ECO:0000256" key="1">
    <source>
        <dbReference type="ARBA" id="ARBA00004141"/>
    </source>
</evidence>
<dbReference type="PIRSF" id="PIRSF006060">
    <property type="entry name" value="AA_transporter"/>
    <property type="match status" value="1"/>
</dbReference>
<dbReference type="Proteomes" id="UP000525298">
    <property type="component" value="Unassembled WGS sequence"/>
</dbReference>
<evidence type="ECO:0000256" key="4">
    <source>
        <dbReference type="ARBA" id="ARBA00023136"/>
    </source>
</evidence>
<feature type="transmembrane region" description="Helical" evidence="5">
    <location>
        <begin position="96"/>
        <end position="122"/>
    </location>
</feature>
<dbReference type="PANTHER" id="PTHR11785:SF512">
    <property type="entry name" value="SOBREMESA, ISOFORM B"/>
    <property type="match status" value="1"/>
</dbReference>
<feature type="transmembrane region" description="Helical" evidence="5">
    <location>
        <begin position="250"/>
        <end position="272"/>
    </location>
</feature>
<dbReference type="EMBL" id="JACDUS010000007">
    <property type="protein sequence ID" value="MBA2882205.1"/>
    <property type="molecule type" value="Genomic_DNA"/>
</dbReference>
<dbReference type="GO" id="GO:0016020">
    <property type="term" value="C:membrane"/>
    <property type="evidence" value="ECO:0007669"/>
    <property type="project" value="UniProtKB-SubCell"/>
</dbReference>
<feature type="transmembrane region" description="Helical" evidence="5">
    <location>
        <begin position="434"/>
        <end position="454"/>
    </location>
</feature>
<feature type="transmembrane region" description="Helical" evidence="5">
    <location>
        <begin position="301"/>
        <end position="326"/>
    </location>
</feature>
<keyword evidence="2 5" id="KW-0812">Transmembrane</keyword>
<dbReference type="RefSeq" id="WP_181551852.1">
    <property type="nucleotide sequence ID" value="NZ_JACDUS010000007.1"/>
</dbReference>
<comment type="subcellular location">
    <subcellularLocation>
        <location evidence="1">Membrane</location>
        <topology evidence="1">Multi-pass membrane protein</topology>
    </subcellularLocation>
</comment>
<reference evidence="6 7" key="1">
    <citation type="submission" date="2020-07" db="EMBL/GenBank/DDBJ databases">
        <title>Genomic Encyclopedia of Type Strains, Phase IV (KMG-IV): sequencing the most valuable type-strain genomes for metagenomic binning, comparative biology and taxonomic classification.</title>
        <authorList>
            <person name="Goeker M."/>
        </authorList>
    </citation>
    <scope>NUCLEOTIDE SEQUENCE [LARGE SCALE GENOMIC DNA]</scope>
    <source>
        <strain evidence="6 7">DSM 17721</strain>
    </source>
</reference>
<gene>
    <name evidence="6" type="ORF">HNR65_002546</name>
</gene>
<dbReference type="InterPro" id="IPR002293">
    <property type="entry name" value="AA/rel_permease1"/>
</dbReference>